<feature type="compositionally biased region" description="Basic residues" evidence="11">
    <location>
        <begin position="271"/>
        <end position="281"/>
    </location>
</feature>
<keyword evidence="7 10" id="KW-0694">RNA-binding</keyword>
<evidence type="ECO:0000256" key="1">
    <source>
        <dbReference type="ARBA" id="ARBA00004324"/>
    </source>
</evidence>
<evidence type="ECO:0000256" key="11">
    <source>
        <dbReference type="SAM" id="MobiDB-lite"/>
    </source>
</evidence>
<dbReference type="SUPFAM" id="SSF54928">
    <property type="entry name" value="RNA-binding domain, RBD"/>
    <property type="match status" value="1"/>
</dbReference>
<feature type="compositionally biased region" description="Basic and acidic residues" evidence="11">
    <location>
        <begin position="249"/>
        <end position="270"/>
    </location>
</feature>
<feature type="compositionally biased region" description="Basic residues" evidence="11">
    <location>
        <begin position="314"/>
        <end position="324"/>
    </location>
</feature>
<dbReference type="CDD" id="cd12337">
    <property type="entry name" value="RRM1_SRSF4_like"/>
    <property type="match status" value="1"/>
</dbReference>
<comment type="subcellular location">
    <subcellularLocation>
        <location evidence="1">Nucleus speckle</location>
    </subcellularLocation>
</comment>
<dbReference type="SMART" id="SM00360">
    <property type="entry name" value="RRM"/>
    <property type="match status" value="2"/>
</dbReference>
<dbReference type="PANTHER" id="PTHR23003">
    <property type="entry name" value="RNA RECOGNITION MOTIF RRM DOMAIN CONTAINING PROTEIN"/>
    <property type="match status" value="1"/>
</dbReference>
<evidence type="ECO:0000313" key="14">
    <source>
        <dbReference type="RefSeq" id="XP_031770450.1"/>
    </source>
</evidence>
<dbReference type="GO" id="GO:0008380">
    <property type="term" value="P:RNA splicing"/>
    <property type="evidence" value="ECO:0007669"/>
    <property type="project" value="UniProtKB-KW"/>
</dbReference>
<evidence type="ECO:0000256" key="8">
    <source>
        <dbReference type="ARBA" id="ARBA00023187"/>
    </source>
</evidence>
<feature type="compositionally biased region" description="Basic residues" evidence="11">
    <location>
        <begin position="186"/>
        <end position="221"/>
    </location>
</feature>
<feature type="domain" description="RRM" evidence="12">
    <location>
        <begin position="4"/>
        <end position="74"/>
    </location>
</feature>
<dbReference type="CDD" id="cd12600">
    <property type="entry name" value="RRM2_SRSF4_like"/>
    <property type="match status" value="1"/>
</dbReference>
<feature type="compositionally biased region" description="Basic and acidic residues" evidence="11">
    <location>
        <begin position="282"/>
        <end position="313"/>
    </location>
</feature>
<dbReference type="FunFam" id="3.30.70.330:FF:000028">
    <property type="entry name" value="Putative serine/arginine-rich splicing factor 4"/>
    <property type="match status" value="1"/>
</dbReference>
<evidence type="ECO:0000313" key="13">
    <source>
        <dbReference type="Proteomes" id="UP001652740"/>
    </source>
</evidence>
<feature type="region of interest" description="Disordered" evidence="11">
    <location>
        <begin position="179"/>
        <end position="365"/>
    </location>
</feature>
<evidence type="ECO:0000259" key="12">
    <source>
        <dbReference type="PROSITE" id="PS50102"/>
    </source>
</evidence>
<dbReference type="AlphaFoldDB" id="A0A6J3CFB2"/>
<evidence type="ECO:0000256" key="3">
    <source>
        <dbReference type="ARBA" id="ARBA00022491"/>
    </source>
</evidence>
<dbReference type="Pfam" id="PF00076">
    <property type="entry name" value="RRM_1"/>
    <property type="match status" value="2"/>
</dbReference>
<reference evidence="14" key="1">
    <citation type="submission" date="2025-08" db="UniProtKB">
        <authorList>
            <consortium name="RefSeq"/>
        </authorList>
    </citation>
    <scope>IDENTIFICATION</scope>
    <source>
        <tissue evidence="14">Whole larvae</tissue>
    </source>
</reference>
<evidence type="ECO:0000256" key="6">
    <source>
        <dbReference type="ARBA" id="ARBA00022737"/>
    </source>
</evidence>
<dbReference type="CTD" id="41670"/>
<dbReference type="InterPro" id="IPR000504">
    <property type="entry name" value="RRM_dom"/>
</dbReference>
<dbReference type="GO" id="GO:0003729">
    <property type="term" value="F:mRNA binding"/>
    <property type="evidence" value="ECO:0007669"/>
    <property type="project" value="TreeGrafter"/>
</dbReference>
<evidence type="ECO:0000256" key="2">
    <source>
        <dbReference type="ARBA" id="ARBA00010269"/>
    </source>
</evidence>
<keyword evidence="9" id="KW-0539">Nucleus</keyword>
<dbReference type="InterPro" id="IPR050374">
    <property type="entry name" value="RRT5_SRSF_SR"/>
</dbReference>
<keyword evidence="3" id="KW-0678">Repressor</keyword>
<dbReference type="InterPro" id="IPR047190">
    <property type="entry name" value="RRM2_SRSF4/6"/>
</dbReference>
<gene>
    <name evidence="14" type="primary">LOC113520442</name>
</gene>
<keyword evidence="6" id="KW-0677">Repeat</keyword>
<dbReference type="InterPro" id="IPR035979">
    <property type="entry name" value="RBD_domain_sf"/>
</dbReference>
<keyword evidence="5" id="KW-0507">mRNA processing</keyword>
<evidence type="ECO:0000256" key="10">
    <source>
        <dbReference type="PROSITE-ProRule" id="PRU00176"/>
    </source>
</evidence>
<dbReference type="Proteomes" id="UP001652740">
    <property type="component" value="Unplaced"/>
</dbReference>
<dbReference type="RefSeq" id="XP_031770450.1">
    <property type="nucleotide sequence ID" value="XM_031914590.2"/>
</dbReference>
<proteinExistence type="inferred from homology"/>
<evidence type="ECO:0000256" key="4">
    <source>
        <dbReference type="ARBA" id="ARBA00022553"/>
    </source>
</evidence>
<dbReference type="Gene3D" id="3.30.70.330">
    <property type="match status" value="2"/>
</dbReference>
<evidence type="ECO:0000256" key="5">
    <source>
        <dbReference type="ARBA" id="ARBA00022664"/>
    </source>
</evidence>
<dbReference type="GO" id="GO:0006397">
    <property type="term" value="P:mRNA processing"/>
    <property type="evidence" value="ECO:0007669"/>
    <property type="project" value="UniProtKB-KW"/>
</dbReference>
<keyword evidence="4" id="KW-0597">Phosphoprotein</keyword>
<organism evidence="13 14">
    <name type="scientific">Galleria mellonella</name>
    <name type="common">Greater wax moth</name>
    <dbReference type="NCBI Taxonomy" id="7137"/>
    <lineage>
        <taxon>Eukaryota</taxon>
        <taxon>Metazoa</taxon>
        <taxon>Ecdysozoa</taxon>
        <taxon>Arthropoda</taxon>
        <taxon>Hexapoda</taxon>
        <taxon>Insecta</taxon>
        <taxon>Pterygota</taxon>
        <taxon>Neoptera</taxon>
        <taxon>Endopterygota</taxon>
        <taxon>Lepidoptera</taxon>
        <taxon>Glossata</taxon>
        <taxon>Ditrysia</taxon>
        <taxon>Pyraloidea</taxon>
        <taxon>Pyralidae</taxon>
        <taxon>Galleriinae</taxon>
        <taxon>Galleria</taxon>
    </lineage>
</organism>
<evidence type="ECO:0000256" key="7">
    <source>
        <dbReference type="ARBA" id="ARBA00022884"/>
    </source>
</evidence>
<comment type="similarity">
    <text evidence="2">Belongs to the splicing factor SR family.</text>
</comment>
<dbReference type="FunFam" id="3.30.70.330:FF:000420">
    <property type="entry name" value="serine-arginine protein 55 isoform X1"/>
    <property type="match status" value="1"/>
</dbReference>
<dbReference type="GO" id="GO:0005737">
    <property type="term" value="C:cytoplasm"/>
    <property type="evidence" value="ECO:0007669"/>
    <property type="project" value="TreeGrafter"/>
</dbReference>
<feature type="domain" description="RRM" evidence="12">
    <location>
        <begin position="112"/>
        <end position="185"/>
    </location>
</feature>
<feature type="compositionally biased region" description="Basic and acidic residues" evidence="11">
    <location>
        <begin position="349"/>
        <end position="365"/>
    </location>
</feature>
<evidence type="ECO:0000256" key="9">
    <source>
        <dbReference type="ARBA" id="ARBA00023242"/>
    </source>
</evidence>
<name>A0A6J3CFB2_GALME</name>
<dbReference type="PANTHER" id="PTHR23003:SF51">
    <property type="entry name" value="SERINE-ARGININE PROTEIN 55"/>
    <property type="match status" value="1"/>
</dbReference>
<dbReference type="GO" id="GO:0016607">
    <property type="term" value="C:nuclear speck"/>
    <property type="evidence" value="ECO:0007669"/>
    <property type="project" value="UniProtKB-SubCell"/>
</dbReference>
<dbReference type="InterPro" id="IPR012677">
    <property type="entry name" value="Nucleotide-bd_a/b_plait_sf"/>
</dbReference>
<dbReference type="GeneID" id="113520442"/>
<sequence>MVGSRVYVGGLPFGVRDRDLEKFFKGFGRIRDILIKNGYGFVEFEDYRDADDAVYELNGKELLGERVVVEPARGIDRSADRYRRDRYYERDRGRSRYDDYNYRYGPPTRTEYRLIVENLSSRISWQDLKDYMRQAGEVTYADAHKQHRNEGVVEFATHSDMRAAIEKLDGTELNGRRIRLVEDRRSSRRRTRSSSSRSRSRSRDRRRSRSSRSRSKSRPKSKSPAAKSRSRSRSKDPSRSKSRSRSASRRSDRRSESRRSASRKSGERNGHRSASRSKSHSPKADSKETAIARERSRSRSKEASPKREEERRASKSRSRSQSRSRSRDRSASRDQSASRSRSRSPRQNGDGHDRASTDRSPRSGD</sequence>
<dbReference type="PROSITE" id="PS50102">
    <property type="entry name" value="RRM"/>
    <property type="match status" value="2"/>
</dbReference>
<keyword evidence="13" id="KW-1185">Reference proteome</keyword>
<accession>A0A6J3CFB2</accession>
<protein>
    <submittedName>
        <fullName evidence="14">Serine-arginine protein 55 isoform X2</fullName>
    </submittedName>
</protein>
<keyword evidence="8" id="KW-0508">mRNA splicing</keyword>